<evidence type="ECO:0000313" key="2">
    <source>
        <dbReference type="EMBL" id="KAF7371648.1"/>
    </source>
</evidence>
<name>A0A8H6Z3I9_9AGAR</name>
<gene>
    <name evidence="2" type="ORF">MVEN_00020600</name>
</gene>
<dbReference type="OrthoDB" id="3063894at2759"/>
<protein>
    <submittedName>
        <fullName evidence="2">DUF659 domain-containing protein</fullName>
    </submittedName>
</protein>
<feature type="compositionally biased region" description="Polar residues" evidence="1">
    <location>
        <begin position="51"/>
        <end position="64"/>
    </location>
</feature>
<dbReference type="EMBL" id="JACAZI010000001">
    <property type="protein sequence ID" value="KAF7371648.1"/>
    <property type="molecule type" value="Genomic_DNA"/>
</dbReference>
<feature type="region of interest" description="Disordered" evidence="1">
    <location>
        <begin position="1"/>
        <end position="82"/>
    </location>
</feature>
<evidence type="ECO:0000313" key="3">
    <source>
        <dbReference type="Proteomes" id="UP000620124"/>
    </source>
</evidence>
<proteinExistence type="predicted"/>
<sequence>MAAHILGYRGKAPCPHSSADGVAEAQKVQAELADRKKNSAGNRKRSRDSAGDSNEAQACSTQTTAPPPPAKRSRSGQSQSYLHVVAAKDLPYQPHEISGIQKQACRAIISSNAAYRLFENEEMRKLFDMIHGGTSDILPSGKSASGGLLDMCAKDAEAELKSKFKGREVGAS</sequence>
<comment type="caution">
    <text evidence="2">The sequence shown here is derived from an EMBL/GenBank/DDBJ whole genome shotgun (WGS) entry which is preliminary data.</text>
</comment>
<keyword evidence="3" id="KW-1185">Reference proteome</keyword>
<dbReference type="AlphaFoldDB" id="A0A8H6Z3I9"/>
<dbReference type="Proteomes" id="UP000620124">
    <property type="component" value="Unassembled WGS sequence"/>
</dbReference>
<accession>A0A8H6Z3I9</accession>
<reference evidence="2" key="1">
    <citation type="submission" date="2020-05" db="EMBL/GenBank/DDBJ databases">
        <title>Mycena genomes resolve the evolution of fungal bioluminescence.</title>
        <authorList>
            <person name="Tsai I.J."/>
        </authorList>
    </citation>
    <scope>NUCLEOTIDE SEQUENCE</scope>
    <source>
        <strain evidence="2">CCC161011</strain>
    </source>
</reference>
<organism evidence="2 3">
    <name type="scientific">Mycena venus</name>
    <dbReference type="NCBI Taxonomy" id="2733690"/>
    <lineage>
        <taxon>Eukaryota</taxon>
        <taxon>Fungi</taxon>
        <taxon>Dikarya</taxon>
        <taxon>Basidiomycota</taxon>
        <taxon>Agaricomycotina</taxon>
        <taxon>Agaricomycetes</taxon>
        <taxon>Agaricomycetidae</taxon>
        <taxon>Agaricales</taxon>
        <taxon>Marasmiineae</taxon>
        <taxon>Mycenaceae</taxon>
        <taxon>Mycena</taxon>
    </lineage>
</organism>
<evidence type="ECO:0000256" key="1">
    <source>
        <dbReference type="SAM" id="MobiDB-lite"/>
    </source>
</evidence>